<evidence type="ECO:0000313" key="2">
    <source>
        <dbReference type="Proteomes" id="UP000006048"/>
    </source>
</evidence>
<reference evidence="1 2" key="1">
    <citation type="submission" date="2012-06" db="EMBL/GenBank/DDBJ databases">
        <title>The complete chromosome of genome of Turneriella parva DSM 21527.</title>
        <authorList>
            <consortium name="US DOE Joint Genome Institute (JGI-PGF)"/>
            <person name="Lucas S."/>
            <person name="Han J."/>
            <person name="Lapidus A."/>
            <person name="Bruce D."/>
            <person name="Goodwin L."/>
            <person name="Pitluck S."/>
            <person name="Peters L."/>
            <person name="Kyrpides N."/>
            <person name="Mavromatis K."/>
            <person name="Ivanova N."/>
            <person name="Mikhailova N."/>
            <person name="Chertkov O."/>
            <person name="Detter J.C."/>
            <person name="Tapia R."/>
            <person name="Han C."/>
            <person name="Land M."/>
            <person name="Hauser L."/>
            <person name="Markowitz V."/>
            <person name="Cheng J.-F."/>
            <person name="Hugenholtz P."/>
            <person name="Woyke T."/>
            <person name="Wu D."/>
            <person name="Gronow S."/>
            <person name="Wellnitz S."/>
            <person name="Brambilla E."/>
            <person name="Klenk H.-P."/>
            <person name="Eisen J.A."/>
        </authorList>
    </citation>
    <scope>NUCLEOTIDE SEQUENCE [LARGE SCALE GENOMIC DNA]</scope>
    <source>
        <strain evidence="2">ATCC BAA-1111 / DSM 21527 / NCTC 11395 / H</strain>
    </source>
</reference>
<dbReference type="KEGG" id="tpx:Turpa_1279"/>
<accession>I4B3S0</accession>
<dbReference type="STRING" id="869212.Turpa_1279"/>
<keyword evidence="2" id="KW-1185">Reference proteome</keyword>
<proteinExistence type="predicted"/>
<gene>
    <name evidence="1" type="ordered locus">Turpa_1279</name>
</gene>
<dbReference type="AlphaFoldDB" id="I4B3S0"/>
<evidence type="ECO:0000313" key="1">
    <source>
        <dbReference type="EMBL" id="AFM11927.1"/>
    </source>
</evidence>
<name>I4B3S0_TURPD</name>
<dbReference type="HOGENOM" id="CLU_1420905_0_0_12"/>
<dbReference type="RefSeq" id="WP_014802443.1">
    <property type="nucleotide sequence ID" value="NC_018020.1"/>
</dbReference>
<protein>
    <submittedName>
        <fullName evidence="1">Uncharacterized protein</fullName>
    </submittedName>
</protein>
<sequence>MKCSKQPAFLTNKPAKISNLWEVHLSQKLWQSLASLAKLRRCSYSTITRYCVFRLAEQQNLRCLALYTNVLNQIRDDMRQTPTKHRHVVCLYGEDEVLIRMAAMRLGITVSAFIRLALWLYLPRIAMEKHSLRSVSDYALFWRGIKRWAQIRCSAMNTLGIPTLRTYTFSNFKPQEWWPRAGLVHFMFPLAA</sequence>
<dbReference type="Proteomes" id="UP000006048">
    <property type="component" value="Chromosome"/>
</dbReference>
<organism evidence="1 2">
    <name type="scientific">Turneriella parva (strain ATCC BAA-1111 / DSM 21527 / NCTC 11395 / H)</name>
    <name type="common">Leptospira parva</name>
    <dbReference type="NCBI Taxonomy" id="869212"/>
    <lineage>
        <taxon>Bacteria</taxon>
        <taxon>Pseudomonadati</taxon>
        <taxon>Spirochaetota</taxon>
        <taxon>Spirochaetia</taxon>
        <taxon>Leptospirales</taxon>
        <taxon>Leptospiraceae</taxon>
        <taxon>Turneriella</taxon>
    </lineage>
</organism>
<dbReference type="EMBL" id="CP002959">
    <property type="protein sequence ID" value="AFM11927.1"/>
    <property type="molecule type" value="Genomic_DNA"/>
</dbReference>